<dbReference type="InterPro" id="IPR000626">
    <property type="entry name" value="Ubiquitin-like_dom"/>
</dbReference>
<sequence length="562" mass="61088">MEQNRSNKMYNLFVKHLDGKTLTLLFPSPILYANAIKDRLFDLTGIPAQHQRLVTGSRQLNDEKSAIECSSEDGNMFPSVRLLLRLKGGKGGFGSLLRGAATKAGQKKTNNFDACRDMSGRRLRHVNAEKRLEEWKAGEEERRLEKVAEDFLKKQMKKVKVKGKTEGDGEAHKYVAKYREDSERCVAEVALSVKEALTAKRKTPSQPHNDAKKMGKRKLNESDSDADSDLEKSDLLDGQNESGSNNAEGSLGSVTGGSGSCETVSEEEKETVESVGLLSTESIQAVISDGATAMPKDPVVAGLNVEDNGYHDCHGAVSDKFEGAVNQASNIMGSETVATAGKSNHMEIDGSLEHKAVVNEESLPSTSVPALEEPLDFGAFNSAAELEVLGLERLKSELQSRGLKCGGTLQERAARLFLLKSTPLDKLPKKLLAKNNNTITSSQRKLNTSIAAGAAAIAVERSGSRARQNLRSGTVQCCGCSGRYSGKSWRSGRYCPHEGENVLPSPTTFFGDLLRRRTVRLSHYPAIPVWGSVVPLRYLGLTTMHRIENVVKKKGSNGEGKP</sequence>
<keyword evidence="12" id="KW-1185">Reference proteome</keyword>
<proteinExistence type="inferred from homology"/>
<gene>
    <name evidence="11" type="primary">sde2</name>
    <name evidence="11" type="ORF">CR513_00131</name>
</gene>
<evidence type="ECO:0000256" key="5">
    <source>
        <dbReference type="ARBA" id="ARBA00022664"/>
    </source>
</evidence>
<keyword evidence="7" id="KW-0539">Nucleus</keyword>
<dbReference type="AlphaFoldDB" id="A0A371IID6"/>
<name>A0A371IID6_MUCPR</name>
<dbReference type="GO" id="GO:0005634">
    <property type="term" value="C:nucleus"/>
    <property type="evidence" value="ECO:0007669"/>
    <property type="project" value="UniProtKB-SubCell"/>
</dbReference>
<dbReference type="STRING" id="157652.A0A371IID6"/>
<dbReference type="Gene3D" id="3.10.20.90">
    <property type="entry name" value="Phosphatidylinositol 3-kinase Catalytic Subunit, Chain A, domain 1"/>
    <property type="match status" value="1"/>
</dbReference>
<keyword evidence="8" id="KW-0131">Cell cycle</keyword>
<feature type="compositionally biased region" description="Polar residues" evidence="9">
    <location>
        <begin position="239"/>
        <end position="248"/>
    </location>
</feature>
<dbReference type="GO" id="GO:0005737">
    <property type="term" value="C:cytoplasm"/>
    <property type="evidence" value="ECO:0007669"/>
    <property type="project" value="UniProtKB-SubCell"/>
</dbReference>
<feature type="region of interest" description="Disordered" evidence="9">
    <location>
        <begin position="198"/>
        <end position="276"/>
    </location>
</feature>
<evidence type="ECO:0000256" key="8">
    <source>
        <dbReference type="ARBA" id="ARBA00023306"/>
    </source>
</evidence>
<evidence type="ECO:0000256" key="7">
    <source>
        <dbReference type="ARBA" id="ARBA00023242"/>
    </source>
</evidence>
<dbReference type="Pfam" id="PF13297">
    <property type="entry name" value="SDE2_2C"/>
    <property type="match status" value="1"/>
</dbReference>
<dbReference type="InterPro" id="IPR053822">
    <property type="entry name" value="SDE2-like_dom"/>
</dbReference>
<dbReference type="PROSITE" id="PS50053">
    <property type="entry name" value="UBIQUITIN_2"/>
    <property type="match status" value="1"/>
</dbReference>
<dbReference type="OrthoDB" id="547031at2759"/>
<evidence type="ECO:0000256" key="6">
    <source>
        <dbReference type="ARBA" id="ARBA00023187"/>
    </source>
</evidence>
<evidence type="ECO:0000256" key="1">
    <source>
        <dbReference type="ARBA" id="ARBA00004123"/>
    </source>
</evidence>
<feature type="compositionally biased region" description="Basic and acidic residues" evidence="9">
    <location>
        <begin position="209"/>
        <end position="221"/>
    </location>
</feature>
<comment type="similarity">
    <text evidence="3">Belongs to the SDE2 family.</text>
</comment>
<feature type="domain" description="Ubiquitin-like" evidence="10">
    <location>
        <begin position="10"/>
        <end position="75"/>
    </location>
</feature>
<feature type="non-terminal residue" evidence="11">
    <location>
        <position position="1"/>
    </location>
</feature>
<keyword evidence="4" id="KW-0963">Cytoplasm</keyword>
<evidence type="ECO:0000256" key="3">
    <source>
        <dbReference type="ARBA" id="ARBA00008726"/>
    </source>
</evidence>
<dbReference type="SUPFAM" id="SSF54236">
    <property type="entry name" value="Ubiquitin-like"/>
    <property type="match status" value="1"/>
</dbReference>
<reference evidence="11" key="1">
    <citation type="submission" date="2018-05" db="EMBL/GenBank/DDBJ databases">
        <title>Draft genome of Mucuna pruriens seed.</title>
        <authorList>
            <person name="Nnadi N.E."/>
            <person name="Vos R."/>
            <person name="Hasami M.H."/>
            <person name="Devisetty U.K."/>
            <person name="Aguiy J.C."/>
        </authorList>
    </citation>
    <scope>NUCLEOTIDE SEQUENCE [LARGE SCALE GENOMIC DNA]</scope>
    <source>
        <strain evidence="11">JCA_2017</strain>
    </source>
</reference>
<dbReference type="GO" id="GO:0006397">
    <property type="term" value="P:mRNA processing"/>
    <property type="evidence" value="ECO:0007669"/>
    <property type="project" value="UniProtKB-KW"/>
</dbReference>
<keyword evidence="6" id="KW-0508">mRNA splicing</keyword>
<evidence type="ECO:0000313" key="11">
    <source>
        <dbReference type="EMBL" id="RDY14758.1"/>
    </source>
</evidence>
<evidence type="ECO:0000313" key="12">
    <source>
        <dbReference type="Proteomes" id="UP000257109"/>
    </source>
</evidence>
<dbReference type="EMBL" id="QJKJ01000020">
    <property type="protein sequence ID" value="RDY14758.1"/>
    <property type="molecule type" value="Genomic_DNA"/>
</dbReference>
<protein>
    <submittedName>
        <fullName evidence="11">Protein SDE2-like protein</fullName>
    </submittedName>
</protein>
<feature type="non-terminal residue" evidence="11">
    <location>
        <position position="562"/>
    </location>
</feature>
<evidence type="ECO:0000256" key="4">
    <source>
        <dbReference type="ARBA" id="ARBA00022490"/>
    </source>
</evidence>
<organism evidence="11 12">
    <name type="scientific">Mucuna pruriens</name>
    <name type="common">Velvet bean</name>
    <name type="synonym">Dolichos pruriens</name>
    <dbReference type="NCBI Taxonomy" id="157652"/>
    <lineage>
        <taxon>Eukaryota</taxon>
        <taxon>Viridiplantae</taxon>
        <taxon>Streptophyta</taxon>
        <taxon>Embryophyta</taxon>
        <taxon>Tracheophyta</taxon>
        <taxon>Spermatophyta</taxon>
        <taxon>Magnoliopsida</taxon>
        <taxon>eudicotyledons</taxon>
        <taxon>Gunneridae</taxon>
        <taxon>Pentapetalae</taxon>
        <taxon>rosids</taxon>
        <taxon>fabids</taxon>
        <taxon>Fabales</taxon>
        <taxon>Fabaceae</taxon>
        <taxon>Papilionoideae</taxon>
        <taxon>50 kb inversion clade</taxon>
        <taxon>NPAAA clade</taxon>
        <taxon>indigoferoid/millettioid clade</taxon>
        <taxon>Phaseoleae</taxon>
        <taxon>Mucuna</taxon>
    </lineage>
</organism>
<evidence type="ECO:0000259" key="10">
    <source>
        <dbReference type="PROSITE" id="PS50053"/>
    </source>
</evidence>
<dbReference type="PANTHER" id="PTHR12786">
    <property type="entry name" value="SPLICING FACTOR SF3A-RELATED"/>
    <property type="match status" value="1"/>
</dbReference>
<dbReference type="InterPro" id="IPR051421">
    <property type="entry name" value="RNA_Proc_DNA_Dmg_Regulator"/>
</dbReference>
<dbReference type="Proteomes" id="UP000257109">
    <property type="component" value="Unassembled WGS sequence"/>
</dbReference>
<dbReference type="Pfam" id="PF22782">
    <property type="entry name" value="SDE2"/>
    <property type="match status" value="1"/>
</dbReference>
<dbReference type="PANTHER" id="PTHR12786:SF1">
    <property type="entry name" value="SPLICING REGULATOR SDE2"/>
    <property type="match status" value="1"/>
</dbReference>
<comment type="subcellular location">
    <subcellularLocation>
        <location evidence="2">Cytoplasm</location>
    </subcellularLocation>
    <subcellularLocation>
        <location evidence="1">Nucleus</location>
    </subcellularLocation>
</comment>
<keyword evidence="5" id="KW-0507">mRNA processing</keyword>
<comment type="caution">
    <text evidence="11">The sequence shown here is derived from an EMBL/GenBank/DDBJ whole genome shotgun (WGS) entry which is preliminary data.</text>
</comment>
<accession>A0A371IID6</accession>
<dbReference type="GO" id="GO:0008380">
    <property type="term" value="P:RNA splicing"/>
    <property type="evidence" value="ECO:0007669"/>
    <property type="project" value="UniProtKB-KW"/>
</dbReference>
<dbReference type="InterPro" id="IPR029071">
    <property type="entry name" value="Ubiquitin-like_domsf"/>
</dbReference>
<dbReference type="InterPro" id="IPR025086">
    <property type="entry name" value="SDE2/SF3A3_SAP"/>
</dbReference>
<evidence type="ECO:0000256" key="2">
    <source>
        <dbReference type="ARBA" id="ARBA00004496"/>
    </source>
</evidence>
<evidence type="ECO:0000256" key="9">
    <source>
        <dbReference type="SAM" id="MobiDB-lite"/>
    </source>
</evidence>